<dbReference type="EMBL" id="GIBP01000637">
    <property type="protein sequence ID" value="NDV29606.1"/>
    <property type="molecule type" value="Transcribed_RNA"/>
</dbReference>
<evidence type="ECO:0008006" key="6">
    <source>
        <dbReference type="Google" id="ProtNLM"/>
    </source>
</evidence>
<sequence length="804" mass="92109">MLVSLYLYSVCGRFTLKVEPPPQQDQIDAVKDLIRRLLGSEYVDMFGYTIIQPSKPDYDTFEIESLNNIIQLRGTTGVALASAFHWYLKYYAHCSVSWGVDGTGDNLKLPSPLPQVPTKVAMTSPVKYRYYMNVCTVSYSSAFWTWERWEREIDWMALHGYNLILSFTGQEYIEREVYKSFGLTDEDLNAQFSGPAFHAWERMGNIRGWGGPLDQDWINGQSLLQQKILQRQKSFGMISVLPGFAGHVPEGLTRVYPNANISRSAQWAGFTDPYCCDYLLAPIDPLFEKIGSAFIQKQMDTYGFTDHIYNADTFNEMRPASSDPVYLADTSLAVYKAMSSADPDAKWLMQGWLFYNEQDFWTPEAVKAYLGGVSNEDLLILDLYSDQNPVFPRVSSYYGKDFIWCMLHNFGGTRGVYGLIDKIATDPINTVQNTSYSMIGTGITMEAIEQNPVMYDLMSEMGWRSEFFDTSDWVKSYITSRYGSLEIPIIESSWDDFHRGAYSQGWDWALKSLVERRPSMSQTYVTSNVTLFLQAWRKYLEGRSEVLLDSNGPYHYDIVDMTRQVLANLFFDAYRMLIAAYQRKDLANTRVFGNKLLEIIDYSDNILATNPNYLLGRWLQSAQGWANNDSQSVLYEFNARNQISLWGPHGEINDYASKPWAGLYGDYYYSRWEMFTTTLAHSLQYDVPFDSDKFKAAVFEYEWSWNNDRSKYTTIATNTTITTALIIRNIFATSSSNYQVIQDTDAPLNDIIGALTTDVDQLKILCDLDSSCVGFNSNGWLKTNVSNREKSNGTFLYVKPQVRI</sequence>
<accession>A0A6B2KY10</accession>
<evidence type="ECO:0000259" key="4">
    <source>
        <dbReference type="Pfam" id="PF12972"/>
    </source>
</evidence>
<feature type="domain" description="Alpha-N-acetylglucosaminidase N-terminal" evidence="3">
    <location>
        <begin position="29"/>
        <end position="114"/>
    </location>
</feature>
<proteinExistence type="predicted"/>
<dbReference type="Gene3D" id="3.30.379.10">
    <property type="entry name" value="Chitobiase/beta-hexosaminidase domain 2-like"/>
    <property type="match status" value="1"/>
</dbReference>
<dbReference type="InterPro" id="IPR024732">
    <property type="entry name" value="NAGLU_C"/>
</dbReference>
<dbReference type="Pfam" id="PF05089">
    <property type="entry name" value="NAGLU"/>
    <property type="match status" value="1"/>
</dbReference>
<dbReference type="InterPro" id="IPR029018">
    <property type="entry name" value="Hex-like_dom2"/>
</dbReference>
<dbReference type="Gene3D" id="1.20.120.670">
    <property type="entry name" value="N-acetyl-b-d-glucoasminidase"/>
    <property type="match status" value="1"/>
</dbReference>
<feature type="domain" description="Alpha-N-acetylglucosaminidase tim-barrel" evidence="2">
    <location>
        <begin position="129"/>
        <end position="464"/>
    </location>
</feature>
<dbReference type="PANTHER" id="PTHR12872:SF1">
    <property type="entry name" value="ALPHA-N-ACETYLGLUCOSAMINIDASE"/>
    <property type="match status" value="1"/>
</dbReference>
<dbReference type="Gene3D" id="3.20.20.80">
    <property type="entry name" value="Glycosidases"/>
    <property type="match status" value="1"/>
</dbReference>
<dbReference type="Pfam" id="PF12971">
    <property type="entry name" value="NAGLU_N"/>
    <property type="match status" value="1"/>
</dbReference>
<evidence type="ECO:0000259" key="3">
    <source>
        <dbReference type="Pfam" id="PF12971"/>
    </source>
</evidence>
<dbReference type="GO" id="GO:0016787">
    <property type="term" value="F:hydrolase activity"/>
    <property type="evidence" value="ECO:0007669"/>
    <property type="project" value="UniProtKB-KW"/>
</dbReference>
<feature type="domain" description="Alpha-N-acetylglucosaminidase C-terminal" evidence="4">
    <location>
        <begin position="473"/>
        <end position="724"/>
    </location>
</feature>
<dbReference type="InterPro" id="IPR024240">
    <property type="entry name" value="NAGLU_N"/>
</dbReference>
<dbReference type="AlphaFoldDB" id="A0A6B2KY10"/>
<dbReference type="InterPro" id="IPR007781">
    <property type="entry name" value="NAGLU"/>
</dbReference>
<evidence type="ECO:0000259" key="2">
    <source>
        <dbReference type="Pfam" id="PF05089"/>
    </source>
</evidence>
<dbReference type="InterPro" id="IPR024733">
    <property type="entry name" value="NAGLU_tim-barrel"/>
</dbReference>
<evidence type="ECO:0000313" key="5">
    <source>
        <dbReference type="EMBL" id="NDV29606.1"/>
    </source>
</evidence>
<organism evidence="5">
    <name type="scientific">Arcella intermedia</name>
    <dbReference type="NCBI Taxonomy" id="1963864"/>
    <lineage>
        <taxon>Eukaryota</taxon>
        <taxon>Amoebozoa</taxon>
        <taxon>Tubulinea</taxon>
        <taxon>Elardia</taxon>
        <taxon>Arcellinida</taxon>
        <taxon>Sphaerothecina</taxon>
        <taxon>Arcellidae</taxon>
        <taxon>Arcella</taxon>
    </lineage>
</organism>
<dbReference type="Pfam" id="PF12972">
    <property type="entry name" value="NAGLU_C"/>
    <property type="match status" value="1"/>
</dbReference>
<name>A0A6B2KY10_9EUKA</name>
<keyword evidence="1" id="KW-0378">Hydrolase</keyword>
<reference evidence="5" key="1">
    <citation type="journal article" date="2020" name="J. Eukaryot. Microbiol.">
        <title>De novo Sequencing, Assembly and Annotation of the Transcriptome for the Free-Living Testate Amoeba Arcella intermedia.</title>
        <authorList>
            <person name="Ribeiro G.M."/>
            <person name="Porfirio-Sousa A.L."/>
            <person name="Maurer-Alcala X.X."/>
            <person name="Katz L.A."/>
            <person name="Lahr D.J.G."/>
        </authorList>
    </citation>
    <scope>NUCLEOTIDE SEQUENCE</scope>
</reference>
<protein>
    <recommendedName>
        <fullName evidence="6">Alpha-N-acetylglucosaminidase</fullName>
    </recommendedName>
</protein>
<evidence type="ECO:0000256" key="1">
    <source>
        <dbReference type="ARBA" id="ARBA00022801"/>
    </source>
</evidence>
<dbReference type="PANTHER" id="PTHR12872">
    <property type="entry name" value="ALPHA-N-ACETYLGLUCOSAMINIDASE"/>
    <property type="match status" value="1"/>
</dbReference>